<keyword evidence="3" id="KW-0966">Cell projection</keyword>
<keyword evidence="4" id="KW-1185">Reference proteome</keyword>
<evidence type="ECO:0000256" key="1">
    <source>
        <dbReference type="ARBA" id="ARBA00010577"/>
    </source>
</evidence>
<dbReference type="InterPro" id="IPR005648">
    <property type="entry name" value="FlgD"/>
</dbReference>
<dbReference type="NCBIfam" id="NF007197">
    <property type="entry name" value="PRK09618.1"/>
    <property type="match status" value="1"/>
</dbReference>
<keyword evidence="3" id="KW-0969">Cilium</keyword>
<dbReference type="EMBL" id="CP013652">
    <property type="protein sequence ID" value="ALS21638.1"/>
    <property type="molecule type" value="Genomic_DNA"/>
</dbReference>
<sequence>MTDSNISTRNVWPYYAKENVQRAGSEDKNQLGKDEFLKILIAQLKNQDPTQPLQDKEFIAQMAQFTSVEQLTNMAGEMKMLRQSLGFASGLIGKSITWTYVDSNGDTQTKSGIVESITVKKGEQFAKVNGEEVTLDKISQISNPEES</sequence>
<evidence type="ECO:0000313" key="3">
    <source>
        <dbReference type="EMBL" id="ALS21638.1"/>
    </source>
</evidence>
<dbReference type="PATRIC" id="fig|162209.4.peg.1340"/>
<dbReference type="STRING" id="162209.IJ22_12620"/>
<reference evidence="4" key="1">
    <citation type="submission" date="2015-12" db="EMBL/GenBank/DDBJ databases">
        <title>Complete genome sequences of two moderately thermophilic Paenibacillus species.</title>
        <authorList>
            <person name="Butler R.III."/>
            <person name="Wang J."/>
            <person name="Stark B.C."/>
            <person name="Pombert J.-F."/>
        </authorList>
    </citation>
    <scope>NUCLEOTIDE SEQUENCE [LARGE SCALE GENOMIC DNA]</scope>
    <source>
        <strain evidence="4">32O-Y</strain>
    </source>
</reference>
<proteinExistence type="inferred from homology"/>
<dbReference type="Pfam" id="PF03963">
    <property type="entry name" value="FlgD"/>
    <property type="match status" value="1"/>
</dbReference>
<dbReference type="AlphaFoldDB" id="A0A0U2VLL2"/>
<keyword evidence="2" id="KW-1005">Bacterial flagellum biogenesis</keyword>
<dbReference type="GO" id="GO:0044781">
    <property type="term" value="P:bacterial-type flagellum organization"/>
    <property type="evidence" value="ECO:0007669"/>
    <property type="project" value="UniProtKB-KW"/>
</dbReference>
<protein>
    <submittedName>
        <fullName evidence="3">Flagellar hook capping protein</fullName>
    </submittedName>
</protein>
<keyword evidence="3" id="KW-0282">Flagellum</keyword>
<dbReference type="RefSeq" id="WP_062407963.1">
    <property type="nucleotide sequence ID" value="NZ_BJCS01000003.1"/>
</dbReference>
<name>A0A0U2VLL2_9BACL</name>
<comment type="similarity">
    <text evidence="1">Belongs to the FlgD family.</text>
</comment>
<reference evidence="3 4" key="2">
    <citation type="journal article" date="2016" name="Genome Announc.">
        <title>Complete Genome Sequences of Two Interactive Moderate Thermophiles, Paenibacillus napthalenovorans 32O-Y and Paenibacillus sp. 32O-W.</title>
        <authorList>
            <person name="Butler R.R.III."/>
            <person name="Wang J."/>
            <person name="Stark B.C."/>
            <person name="Pombert J.F."/>
        </authorList>
    </citation>
    <scope>NUCLEOTIDE SEQUENCE [LARGE SCALE GENOMIC DNA]</scope>
    <source>
        <strain evidence="3 4">32O-Y</strain>
    </source>
</reference>
<dbReference type="OrthoDB" id="280334at2"/>
<evidence type="ECO:0000256" key="2">
    <source>
        <dbReference type="ARBA" id="ARBA00022795"/>
    </source>
</evidence>
<evidence type="ECO:0000313" key="4">
    <source>
        <dbReference type="Proteomes" id="UP000061660"/>
    </source>
</evidence>
<gene>
    <name evidence="3" type="ORF">IJ22_12620</name>
</gene>
<dbReference type="Proteomes" id="UP000061660">
    <property type="component" value="Chromosome"/>
</dbReference>
<organism evidence="3 4">
    <name type="scientific">Paenibacillus naphthalenovorans</name>
    <dbReference type="NCBI Taxonomy" id="162209"/>
    <lineage>
        <taxon>Bacteria</taxon>
        <taxon>Bacillati</taxon>
        <taxon>Bacillota</taxon>
        <taxon>Bacilli</taxon>
        <taxon>Bacillales</taxon>
        <taxon>Paenibacillaceae</taxon>
        <taxon>Paenibacillus</taxon>
    </lineage>
</organism>
<dbReference type="KEGG" id="pnp:IJ22_12620"/>
<accession>A0A0U2VLL2</accession>